<feature type="domain" description="Reverse transcriptase" evidence="1">
    <location>
        <begin position="344"/>
        <end position="471"/>
    </location>
</feature>
<dbReference type="PANTHER" id="PTHR33116">
    <property type="entry name" value="REVERSE TRANSCRIPTASE ZINC-BINDING DOMAIN-CONTAINING PROTEIN-RELATED-RELATED"/>
    <property type="match status" value="1"/>
</dbReference>
<sequence>MGKTTYEPYQAKKGTSPIIFACTSDDQHVARIQPLIFPTDKDKLWYDLTTIISDHNSFSIVLGDFNEVRTASERLGSIFDSSGATRFNGFITNSGLCDLPLGGKRFTRMNRSGSKLSKIDRILVSKHIVDLWPNSHILALPREFSDHSPLLLTNSCVDFGPSPFKFYNSWLLHKDFPSIFLSSWLNSVGPSPKAKVRWALKGDENARFFHGIINNNRNRCRINGLNILGAWVTNPVSIKNHIFNSFESKFKEPNTSRHAFTSNLFKHLSCDEIQLLDQPFTSLEIKEAVWDCGGDKSPDPDGFTFKLIKKYWDSMSHDIISYVKHFDSFASIPKGCNSSFITLIPKSDDPLVIGDFRPISLIGCQYKIIAKILANRLALVIPSVVREVQMAFIKGHQIIDGPPMVDKIISWAKRKKKKLMFLKVDFEKAFDTLNWSFLMSVMEQMGFSSKWRNWIFSYLDSAYASVLVNGSPTSEFKFADDALIMGDWSLINAQNLFRILNCFHLASDLKVNFNKSKLYGIGVNNIEVNLLANTLGCQPFNFPCTDLGLPIGNALWCKLIRSIHGQSGDSNTTLPLKSKSGTWYHIVSIKNDLLNLGIDMSLIFKKKIGNGSDTRFWTDNWVGGGLLKFSFLRLYRLDTNKQCVVSDRAPTFHQHFATTSAPIATASQVGLVYKWSWIRRIRAGPDLAELEDHCSLVAHLRLSLNQDIWECTIDDSRTFTVKGMQSHITHLSTNTSLIPIRWNSILPSKVNFLTWRIVNLRLPARVNLDYRGIDLDSIRCPICDAAIETENHLFTECDLSKSTWNHVPEWWGIQNTNITNINDIMSLVYRVHLPASTVKIFYSVVTMWVLWQFRNEATFAIKRPNKDLIINDIKSLSFNWYSSRKKNLI</sequence>
<evidence type="ECO:0000259" key="1">
    <source>
        <dbReference type="Pfam" id="PF00078"/>
    </source>
</evidence>
<evidence type="ECO:0000259" key="2">
    <source>
        <dbReference type="Pfam" id="PF13966"/>
    </source>
</evidence>
<dbReference type="EMBL" id="BQNB010021801">
    <property type="protein sequence ID" value="GJU10200.1"/>
    <property type="molecule type" value="Genomic_DNA"/>
</dbReference>
<feature type="domain" description="Reverse transcriptase zinc-binding" evidence="2">
    <location>
        <begin position="719"/>
        <end position="804"/>
    </location>
</feature>
<dbReference type="CDD" id="cd01650">
    <property type="entry name" value="RT_nLTR_like"/>
    <property type="match status" value="1"/>
</dbReference>
<dbReference type="Pfam" id="PF13966">
    <property type="entry name" value="zf-RVT"/>
    <property type="match status" value="1"/>
</dbReference>
<evidence type="ECO:0000313" key="3">
    <source>
        <dbReference type="EMBL" id="GJU10200.1"/>
    </source>
</evidence>
<dbReference type="Pfam" id="PF00078">
    <property type="entry name" value="RVT_1"/>
    <property type="match status" value="1"/>
</dbReference>
<reference evidence="3" key="2">
    <citation type="submission" date="2022-01" db="EMBL/GenBank/DDBJ databases">
        <authorList>
            <person name="Yamashiro T."/>
            <person name="Shiraishi A."/>
            <person name="Satake H."/>
            <person name="Nakayama K."/>
        </authorList>
    </citation>
    <scope>NUCLEOTIDE SEQUENCE</scope>
</reference>
<comment type="caution">
    <text evidence="3">The sequence shown here is derived from an EMBL/GenBank/DDBJ whole genome shotgun (WGS) entry which is preliminary data.</text>
</comment>
<dbReference type="PANTHER" id="PTHR33116:SF78">
    <property type="entry name" value="OS12G0587133 PROTEIN"/>
    <property type="match status" value="1"/>
</dbReference>
<protein>
    <submittedName>
        <fullName evidence="3">RNA-directed DNA polymerase, eukaryota</fullName>
    </submittedName>
</protein>
<dbReference type="InterPro" id="IPR036691">
    <property type="entry name" value="Endo/exonu/phosph_ase_sf"/>
</dbReference>
<dbReference type="InterPro" id="IPR043502">
    <property type="entry name" value="DNA/RNA_pol_sf"/>
</dbReference>
<gene>
    <name evidence="3" type="ORF">Tco_1132596</name>
</gene>
<dbReference type="InterPro" id="IPR026960">
    <property type="entry name" value="RVT-Znf"/>
</dbReference>
<dbReference type="GO" id="GO:0003964">
    <property type="term" value="F:RNA-directed DNA polymerase activity"/>
    <property type="evidence" value="ECO:0007669"/>
    <property type="project" value="UniProtKB-KW"/>
</dbReference>
<proteinExistence type="predicted"/>
<dbReference type="SUPFAM" id="SSF56219">
    <property type="entry name" value="DNase I-like"/>
    <property type="match status" value="1"/>
</dbReference>
<keyword evidence="3" id="KW-0808">Transferase</keyword>
<evidence type="ECO:0000313" key="4">
    <source>
        <dbReference type="Proteomes" id="UP001151760"/>
    </source>
</evidence>
<dbReference type="Gene3D" id="3.60.10.10">
    <property type="entry name" value="Endonuclease/exonuclease/phosphatase"/>
    <property type="match status" value="1"/>
</dbReference>
<keyword evidence="3" id="KW-0695">RNA-directed DNA polymerase</keyword>
<dbReference type="Proteomes" id="UP001151760">
    <property type="component" value="Unassembled WGS sequence"/>
</dbReference>
<accession>A0ABQ5JCD3</accession>
<dbReference type="SUPFAM" id="SSF56672">
    <property type="entry name" value="DNA/RNA polymerases"/>
    <property type="match status" value="1"/>
</dbReference>
<reference evidence="3" key="1">
    <citation type="journal article" date="2022" name="Int. J. Mol. Sci.">
        <title>Draft Genome of Tanacetum Coccineum: Genomic Comparison of Closely Related Tanacetum-Family Plants.</title>
        <authorList>
            <person name="Yamashiro T."/>
            <person name="Shiraishi A."/>
            <person name="Nakayama K."/>
            <person name="Satake H."/>
        </authorList>
    </citation>
    <scope>NUCLEOTIDE SEQUENCE</scope>
</reference>
<dbReference type="InterPro" id="IPR000477">
    <property type="entry name" value="RT_dom"/>
</dbReference>
<name>A0ABQ5JCD3_9ASTR</name>
<keyword evidence="4" id="KW-1185">Reference proteome</keyword>
<organism evidence="3 4">
    <name type="scientific">Tanacetum coccineum</name>
    <dbReference type="NCBI Taxonomy" id="301880"/>
    <lineage>
        <taxon>Eukaryota</taxon>
        <taxon>Viridiplantae</taxon>
        <taxon>Streptophyta</taxon>
        <taxon>Embryophyta</taxon>
        <taxon>Tracheophyta</taxon>
        <taxon>Spermatophyta</taxon>
        <taxon>Magnoliopsida</taxon>
        <taxon>eudicotyledons</taxon>
        <taxon>Gunneridae</taxon>
        <taxon>Pentapetalae</taxon>
        <taxon>asterids</taxon>
        <taxon>campanulids</taxon>
        <taxon>Asterales</taxon>
        <taxon>Asteraceae</taxon>
        <taxon>Asteroideae</taxon>
        <taxon>Anthemideae</taxon>
        <taxon>Anthemidinae</taxon>
        <taxon>Tanacetum</taxon>
    </lineage>
</organism>
<keyword evidence="3" id="KW-0548">Nucleotidyltransferase</keyword>